<sequence>MQRQSDKHSALRDDELKQEVEGRMRSGHPTRADEGLDAEPPADDDPVLAEDPVHGAGSDQISTDPGTDLRLELARHLSPDGFPAGRPELVDRLERADAPERLLARVRELPAGQRYTDAQDVVTTLERQWDG</sequence>
<organism evidence="2 3">
    <name type="scientific">Streptomyces tardus</name>
    <dbReference type="NCBI Taxonomy" id="2780544"/>
    <lineage>
        <taxon>Bacteria</taxon>
        <taxon>Bacillati</taxon>
        <taxon>Actinomycetota</taxon>
        <taxon>Actinomycetes</taxon>
        <taxon>Kitasatosporales</taxon>
        <taxon>Streptomycetaceae</taxon>
        <taxon>Streptomyces</taxon>
    </lineage>
</organism>
<evidence type="ECO:0000313" key="2">
    <source>
        <dbReference type="EMBL" id="MBU7596439.1"/>
    </source>
</evidence>
<feature type="compositionally biased region" description="Basic and acidic residues" evidence="1">
    <location>
        <begin position="1"/>
        <end position="34"/>
    </location>
</feature>
<accession>A0A949JHM5</accession>
<dbReference type="Pfam" id="PF11387">
    <property type="entry name" value="DUF2795"/>
    <property type="match status" value="1"/>
</dbReference>
<dbReference type="RefSeq" id="WP_211041646.1">
    <property type="nucleotide sequence ID" value="NZ_JAELVF020000001.1"/>
</dbReference>
<feature type="region of interest" description="Disordered" evidence="1">
    <location>
        <begin position="1"/>
        <end position="66"/>
    </location>
</feature>
<reference evidence="2" key="1">
    <citation type="submission" date="2021-06" db="EMBL/GenBank/DDBJ databases">
        <title>Sequencing of actinobacteria type strains.</title>
        <authorList>
            <person name="Nguyen G.-S."/>
            <person name="Wentzel A."/>
        </authorList>
    </citation>
    <scope>NUCLEOTIDE SEQUENCE</scope>
    <source>
        <strain evidence="2">P38-E01</strain>
    </source>
</reference>
<comment type="caution">
    <text evidence="2">The sequence shown here is derived from an EMBL/GenBank/DDBJ whole genome shotgun (WGS) entry which is preliminary data.</text>
</comment>
<keyword evidence="3" id="KW-1185">Reference proteome</keyword>
<dbReference type="AlphaFoldDB" id="A0A949JHM5"/>
<feature type="compositionally biased region" description="Acidic residues" evidence="1">
    <location>
        <begin position="35"/>
        <end position="48"/>
    </location>
</feature>
<dbReference type="InterPro" id="IPR021527">
    <property type="entry name" value="DUF2795"/>
</dbReference>
<gene>
    <name evidence="2" type="ORF">JGS22_001970</name>
</gene>
<name>A0A949JHM5_9ACTN</name>
<proteinExistence type="predicted"/>
<evidence type="ECO:0000256" key="1">
    <source>
        <dbReference type="SAM" id="MobiDB-lite"/>
    </source>
</evidence>
<protein>
    <submittedName>
        <fullName evidence="2">DUF2795 domain-containing protein</fullName>
    </submittedName>
</protein>
<evidence type="ECO:0000313" key="3">
    <source>
        <dbReference type="Proteomes" id="UP000694501"/>
    </source>
</evidence>
<dbReference type="Proteomes" id="UP000694501">
    <property type="component" value="Unassembled WGS sequence"/>
</dbReference>
<dbReference type="EMBL" id="JAELVF020000001">
    <property type="protein sequence ID" value="MBU7596439.1"/>
    <property type="molecule type" value="Genomic_DNA"/>
</dbReference>